<evidence type="ECO:0000256" key="1">
    <source>
        <dbReference type="SAM" id="MobiDB-lite"/>
    </source>
</evidence>
<feature type="region of interest" description="Disordered" evidence="1">
    <location>
        <begin position="156"/>
        <end position="226"/>
    </location>
</feature>
<sequence>MARSVALVALLAGAAFAASSVPTPVSTQPPNPSDDVMTFDGGLVASFVGTEAGATTMVIKCGPAASANCPLPSPATVIQSDDTLRTSFNTPIVEDGENLGTAKADVKCKIDGEASNAKCDIDIKGEKDGKVFYTYSGHRTVSDANGILGLATALSDASASPSGSRTLSLPSSTGASVASSTATASSSKTSASESSSNKASASSNVAATGSTSSTSSSASPTATSAAGSIAPHNAMLAGIAAVLGYMAM</sequence>
<keyword evidence="2" id="KW-0732">Signal</keyword>
<keyword evidence="4" id="KW-1185">Reference proteome</keyword>
<evidence type="ECO:0000256" key="2">
    <source>
        <dbReference type="SAM" id="SignalP"/>
    </source>
</evidence>
<name>A0A0F8A6K0_9HYPO</name>
<protein>
    <recommendedName>
        <fullName evidence="5">GPI anchored cell wall protein</fullName>
    </recommendedName>
</protein>
<organism evidence="3 4">
    <name type="scientific">Hirsutella minnesotensis 3608</name>
    <dbReference type="NCBI Taxonomy" id="1043627"/>
    <lineage>
        <taxon>Eukaryota</taxon>
        <taxon>Fungi</taxon>
        <taxon>Dikarya</taxon>
        <taxon>Ascomycota</taxon>
        <taxon>Pezizomycotina</taxon>
        <taxon>Sordariomycetes</taxon>
        <taxon>Hypocreomycetidae</taxon>
        <taxon>Hypocreales</taxon>
        <taxon>Ophiocordycipitaceae</taxon>
        <taxon>Hirsutella</taxon>
    </lineage>
</organism>
<feature type="chain" id="PRO_5002526520" description="GPI anchored cell wall protein" evidence="2">
    <location>
        <begin position="18"/>
        <end position="248"/>
    </location>
</feature>
<feature type="compositionally biased region" description="Low complexity" evidence="1">
    <location>
        <begin position="171"/>
        <end position="226"/>
    </location>
</feature>
<evidence type="ECO:0008006" key="5">
    <source>
        <dbReference type="Google" id="ProtNLM"/>
    </source>
</evidence>
<dbReference type="AlphaFoldDB" id="A0A0F8A6K0"/>
<dbReference type="EMBL" id="KQ030508">
    <property type="protein sequence ID" value="KJZ77214.1"/>
    <property type="molecule type" value="Genomic_DNA"/>
</dbReference>
<feature type="signal peptide" evidence="2">
    <location>
        <begin position="1"/>
        <end position="17"/>
    </location>
</feature>
<feature type="compositionally biased region" description="Polar residues" evidence="1">
    <location>
        <begin position="156"/>
        <end position="170"/>
    </location>
</feature>
<reference evidence="3 4" key="1">
    <citation type="journal article" date="2014" name="Genome Biol. Evol.">
        <title>Comparative genomics and transcriptomics analyses reveal divergent lifestyle features of nematode endoparasitic fungus Hirsutella minnesotensis.</title>
        <authorList>
            <person name="Lai Y."/>
            <person name="Liu K."/>
            <person name="Zhang X."/>
            <person name="Zhang X."/>
            <person name="Li K."/>
            <person name="Wang N."/>
            <person name="Shu C."/>
            <person name="Wu Y."/>
            <person name="Wang C."/>
            <person name="Bushley K.E."/>
            <person name="Xiang M."/>
            <person name="Liu X."/>
        </authorList>
    </citation>
    <scope>NUCLEOTIDE SEQUENCE [LARGE SCALE GENOMIC DNA]</scope>
    <source>
        <strain evidence="3 4">3608</strain>
    </source>
</reference>
<dbReference type="Proteomes" id="UP000054481">
    <property type="component" value="Unassembled WGS sequence"/>
</dbReference>
<evidence type="ECO:0000313" key="4">
    <source>
        <dbReference type="Proteomes" id="UP000054481"/>
    </source>
</evidence>
<proteinExistence type="predicted"/>
<evidence type="ECO:0000313" key="3">
    <source>
        <dbReference type="EMBL" id="KJZ77214.1"/>
    </source>
</evidence>
<gene>
    <name evidence="3" type="ORF">HIM_03535</name>
</gene>
<accession>A0A0F8A6K0</accession>